<dbReference type="RefSeq" id="WP_103268897.1">
    <property type="nucleotide sequence ID" value="NZ_CP116807.1"/>
</dbReference>
<reference evidence="10" key="1">
    <citation type="journal article" date="2023" name="Antibiotics">
        <title>Prevalence and Molecular Characterization of Methicillin-Resistant Staphylococci (MRS) and Mammaliicocci (MRM) in Dromedary Camels from Algeria: First Detection of SCCmec-mecC Hybrid in Methicillin-Resistant Mammaliicoccus lentus.</title>
        <authorList>
            <person name="Belhout C."/>
            <person name="Boyen F."/>
            <person name="Vereecke N."/>
            <person name="Theuns S."/>
            <person name="Taibi N."/>
            <person name="Stegger M."/>
            <person name="de la Fe-Rodriguez P.Y."/>
            <person name="Bouayad L."/>
            <person name="Elgroud R."/>
            <person name="Butaye P."/>
        </authorList>
    </citation>
    <scope>NUCLEOTIDE SEQUENCE</scope>
    <source>
        <strain evidence="10">7048</strain>
    </source>
</reference>
<dbReference type="GO" id="GO:0005886">
    <property type="term" value="C:plasma membrane"/>
    <property type="evidence" value="ECO:0007669"/>
    <property type="project" value="UniProtKB-SubCell"/>
</dbReference>
<dbReference type="EMBL" id="CP118848">
    <property type="protein sequence ID" value="WHI60950.1"/>
    <property type="molecule type" value="Genomic_DNA"/>
</dbReference>
<dbReference type="PANTHER" id="PTHR30294:SF38">
    <property type="entry name" value="TRANSPORT PERMEASE PROTEIN"/>
    <property type="match status" value="1"/>
</dbReference>
<sequence>MLNIATRIFKQVLRDKRTLMLLLVAPLLILTLIYFLFNYSDESKELKIGTYQANEHLINQLHDKNIETVQYDDYKNLKDKFKNDDLDGFVEESNHEYSITYENSDPSVTNQLKLKVNQILVSKNINQLTNALNNQSKMLSEITKKLPDNIKQDLPQQDKPKIEKIETSNHYLHGNKDTNYFDTISPVLIAFFVFFFTFLISGISLLKERTSGTLDRTLSSPIKKYQIIIGYIIGYGTFAVIQTALIVIYSIYVLQMTTEGNIALVFITNILISFIALTLGLLLSTFASSEFQMIQFIPLAIVPQVFFAGIIPVDSMHKTLQYIAHIMPLYYAGDAIQNVMIRGYEISDIYVNWIILFLIFVLLLVLNILGMKRYRKV</sequence>
<dbReference type="PROSITE" id="PS51012">
    <property type="entry name" value="ABC_TM2"/>
    <property type="match status" value="1"/>
</dbReference>
<keyword evidence="6 8" id="KW-1133">Transmembrane helix</keyword>
<dbReference type="InterPro" id="IPR013525">
    <property type="entry name" value="ABC2_TM"/>
</dbReference>
<feature type="transmembrane region" description="Helical" evidence="8">
    <location>
        <begin position="184"/>
        <end position="206"/>
    </location>
</feature>
<evidence type="ECO:0000256" key="3">
    <source>
        <dbReference type="ARBA" id="ARBA00022448"/>
    </source>
</evidence>
<dbReference type="Pfam" id="PF12698">
    <property type="entry name" value="ABC2_membrane_3"/>
    <property type="match status" value="1"/>
</dbReference>
<feature type="transmembrane region" description="Helical" evidence="8">
    <location>
        <begin position="227"/>
        <end position="252"/>
    </location>
</feature>
<gene>
    <name evidence="10" type="ORF">PYH69_04770</name>
</gene>
<organism evidence="10 11">
    <name type="scientific">Mammaliicoccus lentus</name>
    <name type="common">Staphylococcus lentus</name>
    <dbReference type="NCBI Taxonomy" id="42858"/>
    <lineage>
        <taxon>Bacteria</taxon>
        <taxon>Bacillati</taxon>
        <taxon>Bacillota</taxon>
        <taxon>Bacilli</taxon>
        <taxon>Bacillales</taxon>
        <taxon>Staphylococcaceae</taxon>
        <taxon>Mammaliicoccus</taxon>
    </lineage>
</organism>
<protein>
    <submittedName>
        <fullName evidence="10">ABC transporter permease</fullName>
    </submittedName>
</protein>
<dbReference type="InterPro" id="IPR051449">
    <property type="entry name" value="ABC-2_transporter_component"/>
</dbReference>
<keyword evidence="3" id="KW-0813">Transport</keyword>
<evidence type="ECO:0000256" key="2">
    <source>
        <dbReference type="ARBA" id="ARBA00007783"/>
    </source>
</evidence>
<evidence type="ECO:0000313" key="10">
    <source>
        <dbReference type="EMBL" id="WHI60950.1"/>
    </source>
</evidence>
<dbReference type="PANTHER" id="PTHR30294">
    <property type="entry name" value="MEMBRANE COMPONENT OF ABC TRANSPORTER YHHJ-RELATED"/>
    <property type="match status" value="1"/>
</dbReference>
<comment type="similarity">
    <text evidence="2">Belongs to the ABC-2 integral membrane protein family.</text>
</comment>
<evidence type="ECO:0000256" key="6">
    <source>
        <dbReference type="ARBA" id="ARBA00022989"/>
    </source>
</evidence>
<keyword evidence="4" id="KW-1003">Cell membrane</keyword>
<evidence type="ECO:0000256" key="1">
    <source>
        <dbReference type="ARBA" id="ARBA00004651"/>
    </source>
</evidence>
<feature type="transmembrane region" description="Helical" evidence="8">
    <location>
        <begin position="264"/>
        <end position="284"/>
    </location>
</feature>
<dbReference type="InterPro" id="IPR047817">
    <property type="entry name" value="ABC2_TM_bact-type"/>
</dbReference>
<feature type="domain" description="ABC transmembrane type-2" evidence="9">
    <location>
        <begin position="136"/>
        <end position="374"/>
    </location>
</feature>
<accession>A0AAX3W6A4</accession>
<comment type="subcellular location">
    <subcellularLocation>
        <location evidence="1">Cell membrane</location>
        <topology evidence="1">Multi-pass membrane protein</topology>
    </subcellularLocation>
</comment>
<dbReference type="GO" id="GO:0140359">
    <property type="term" value="F:ABC-type transporter activity"/>
    <property type="evidence" value="ECO:0007669"/>
    <property type="project" value="InterPro"/>
</dbReference>
<dbReference type="AlphaFoldDB" id="A0AAX3W6A4"/>
<proteinExistence type="inferred from homology"/>
<feature type="transmembrane region" description="Helical" evidence="8">
    <location>
        <begin position="350"/>
        <end position="369"/>
    </location>
</feature>
<evidence type="ECO:0000256" key="7">
    <source>
        <dbReference type="ARBA" id="ARBA00023136"/>
    </source>
</evidence>
<dbReference type="Proteomes" id="UP001223261">
    <property type="component" value="Chromosome"/>
</dbReference>
<evidence type="ECO:0000313" key="11">
    <source>
        <dbReference type="Proteomes" id="UP001223261"/>
    </source>
</evidence>
<evidence type="ECO:0000256" key="4">
    <source>
        <dbReference type="ARBA" id="ARBA00022475"/>
    </source>
</evidence>
<evidence type="ECO:0000256" key="8">
    <source>
        <dbReference type="SAM" id="Phobius"/>
    </source>
</evidence>
<evidence type="ECO:0000256" key="5">
    <source>
        <dbReference type="ARBA" id="ARBA00022692"/>
    </source>
</evidence>
<name>A0AAX3W6A4_MAMLE</name>
<keyword evidence="7 8" id="KW-0472">Membrane</keyword>
<evidence type="ECO:0000259" key="9">
    <source>
        <dbReference type="PROSITE" id="PS51012"/>
    </source>
</evidence>
<keyword evidence="5 8" id="KW-0812">Transmembrane</keyword>
<feature type="transmembrane region" description="Helical" evidence="8">
    <location>
        <begin position="296"/>
        <end position="313"/>
    </location>
</feature>
<feature type="transmembrane region" description="Helical" evidence="8">
    <location>
        <begin position="20"/>
        <end position="37"/>
    </location>
</feature>